<organism evidence="17 18">
    <name type="scientific">Cercophora scortea</name>
    <dbReference type="NCBI Taxonomy" id="314031"/>
    <lineage>
        <taxon>Eukaryota</taxon>
        <taxon>Fungi</taxon>
        <taxon>Dikarya</taxon>
        <taxon>Ascomycota</taxon>
        <taxon>Pezizomycotina</taxon>
        <taxon>Sordariomycetes</taxon>
        <taxon>Sordariomycetidae</taxon>
        <taxon>Sordariales</taxon>
        <taxon>Lasiosphaeriaceae</taxon>
        <taxon>Cercophora</taxon>
    </lineage>
</organism>
<dbReference type="InterPro" id="IPR012334">
    <property type="entry name" value="Pectin_lyas_fold"/>
</dbReference>
<evidence type="ECO:0000256" key="6">
    <source>
        <dbReference type="ARBA" id="ARBA00023157"/>
    </source>
</evidence>
<keyword evidence="6" id="KW-1015">Disulfide bond</keyword>
<evidence type="ECO:0000256" key="14">
    <source>
        <dbReference type="ARBA" id="ARBA00048766"/>
    </source>
</evidence>
<feature type="signal peptide" evidence="16">
    <location>
        <begin position="1"/>
        <end position="18"/>
    </location>
</feature>
<evidence type="ECO:0000256" key="4">
    <source>
        <dbReference type="ARBA" id="ARBA00022729"/>
    </source>
</evidence>
<comment type="function">
    <text evidence="12">Specific in hydrolyzing the terminal glycosidic bond of polygalacturonic acid and oligogalacturonates.</text>
</comment>
<evidence type="ECO:0000256" key="11">
    <source>
        <dbReference type="ARBA" id="ARBA00023326"/>
    </source>
</evidence>
<dbReference type="Proteomes" id="UP001286456">
    <property type="component" value="Unassembled WGS sequence"/>
</dbReference>
<dbReference type="Gene3D" id="2.160.20.10">
    <property type="entry name" value="Single-stranded right-handed beta-helix, Pectin lyase-like"/>
    <property type="match status" value="1"/>
</dbReference>
<evidence type="ECO:0000313" key="17">
    <source>
        <dbReference type="EMBL" id="KAK3323449.1"/>
    </source>
</evidence>
<dbReference type="EMBL" id="JAUEPO010000004">
    <property type="protein sequence ID" value="KAK3323449.1"/>
    <property type="molecule type" value="Genomic_DNA"/>
</dbReference>
<dbReference type="GO" id="GO:0047911">
    <property type="term" value="F:galacturan 1,4-alpha-galacturonidase activity"/>
    <property type="evidence" value="ECO:0007669"/>
    <property type="project" value="UniProtKB-EC"/>
</dbReference>
<gene>
    <name evidence="17" type="ORF">B0T19DRAFT_442951</name>
</gene>
<evidence type="ECO:0000256" key="10">
    <source>
        <dbReference type="ARBA" id="ARBA00023316"/>
    </source>
</evidence>
<keyword evidence="11" id="KW-0624">Polysaccharide degradation</keyword>
<dbReference type="SUPFAM" id="SSF51126">
    <property type="entry name" value="Pectin lyase-like"/>
    <property type="match status" value="1"/>
</dbReference>
<evidence type="ECO:0000256" key="15">
    <source>
        <dbReference type="RuleBase" id="RU361169"/>
    </source>
</evidence>
<dbReference type="PANTHER" id="PTHR31736">
    <property type="match status" value="1"/>
</dbReference>
<keyword evidence="18" id="KW-1185">Reference proteome</keyword>
<evidence type="ECO:0000256" key="5">
    <source>
        <dbReference type="ARBA" id="ARBA00022801"/>
    </source>
</evidence>
<keyword evidence="5 15" id="KW-0378">Hydrolase</keyword>
<dbReference type="PANTHER" id="PTHR31736:SF12">
    <property type="entry name" value="EXO-POLYGALACTURONASE, PUTATIVE-RELATED"/>
    <property type="match status" value="1"/>
</dbReference>
<dbReference type="EC" id="3.2.1.67" evidence="13"/>
<evidence type="ECO:0000256" key="9">
    <source>
        <dbReference type="ARBA" id="ARBA00023295"/>
    </source>
</evidence>
<dbReference type="GO" id="GO:0005576">
    <property type="term" value="C:extracellular region"/>
    <property type="evidence" value="ECO:0007669"/>
    <property type="project" value="UniProtKB-SubCell"/>
</dbReference>
<dbReference type="GO" id="GO:0004650">
    <property type="term" value="F:polygalacturonase activity"/>
    <property type="evidence" value="ECO:0007669"/>
    <property type="project" value="InterPro"/>
</dbReference>
<dbReference type="InterPro" id="IPR000743">
    <property type="entry name" value="Glyco_hydro_28"/>
</dbReference>
<comment type="catalytic activity">
    <reaction evidence="14">
        <text>[(1-&gt;4)-alpha-D-galacturonosyl](n) + H2O = alpha-D-galacturonate + [(1-&gt;4)-alpha-D-galacturonosyl](n-1)</text>
        <dbReference type="Rhea" id="RHEA:14117"/>
        <dbReference type="Rhea" id="RHEA-COMP:14570"/>
        <dbReference type="Rhea" id="RHEA-COMP:14572"/>
        <dbReference type="ChEBI" id="CHEBI:15377"/>
        <dbReference type="ChEBI" id="CHEBI:58658"/>
        <dbReference type="ChEBI" id="CHEBI:140523"/>
        <dbReference type="EC" id="3.2.1.67"/>
    </reaction>
</comment>
<dbReference type="GO" id="GO:0000272">
    <property type="term" value="P:polysaccharide catabolic process"/>
    <property type="evidence" value="ECO:0007669"/>
    <property type="project" value="UniProtKB-KW"/>
</dbReference>
<keyword evidence="4 16" id="KW-0732">Signal</keyword>
<evidence type="ECO:0000256" key="2">
    <source>
        <dbReference type="ARBA" id="ARBA00008834"/>
    </source>
</evidence>
<dbReference type="Pfam" id="PF00295">
    <property type="entry name" value="Glyco_hydro_28"/>
    <property type="match status" value="1"/>
</dbReference>
<sequence>MVKFWILGLLSTACLSLATPSHLAGRDPLPFPAPRSPKTTGKVCTLSPLGPGRDDVPQILKAFDDCNNGGTVVFPQGQVFYIGSRLNPVLFDVDIDWQGVWQFSDNATYWRRDAYPVAFQNHAAGFVISGERIHINGHGTGGINGSGNSWYNVEKGTSLIGRPMPFVFWNSSDVFVEHFFVKDPPLWAVNVMNGTNMWFDDIYVNATATSAPYGVNWVQNTDGFDTMDTNNITLTNFVYQGKGDDAIAIKPRSYNIYCQNLTINGGNGIAIGSLGQYLEDSSVVNVTVKDVKIITHNNDMHNSAYIKTWIGEQTPQSFYESAGQPRGGGWGIVNNIRFENFELFGAGGGPTINQDSGNNGSFSGTSNMLVSNISFVNFTGYLATSRSNATASISCSTRKPCFNIEMRDIKLAPNKTSPASSVSGAAGSCKYIAPGGVYGMLGSGC</sequence>
<comment type="caution">
    <text evidence="17">The sequence shown here is derived from an EMBL/GenBank/DDBJ whole genome shotgun (WGS) entry which is preliminary data.</text>
</comment>
<feature type="chain" id="PRO_5042049625" description="galacturonan 1,4-alpha-galacturonidase" evidence="16">
    <location>
        <begin position="19"/>
        <end position="445"/>
    </location>
</feature>
<keyword evidence="9 15" id="KW-0326">Glycosidase</keyword>
<name>A0AAE0MA17_9PEZI</name>
<dbReference type="InterPro" id="IPR011050">
    <property type="entry name" value="Pectin_lyase_fold/virulence"/>
</dbReference>
<evidence type="ECO:0000256" key="8">
    <source>
        <dbReference type="ARBA" id="ARBA00023277"/>
    </source>
</evidence>
<reference evidence="17" key="1">
    <citation type="journal article" date="2023" name="Mol. Phylogenet. Evol.">
        <title>Genome-scale phylogeny and comparative genomics of the fungal order Sordariales.</title>
        <authorList>
            <person name="Hensen N."/>
            <person name="Bonometti L."/>
            <person name="Westerberg I."/>
            <person name="Brannstrom I.O."/>
            <person name="Guillou S."/>
            <person name="Cros-Aarteil S."/>
            <person name="Calhoun S."/>
            <person name="Haridas S."/>
            <person name="Kuo A."/>
            <person name="Mondo S."/>
            <person name="Pangilinan J."/>
            <person name="Riley R."/>
            <person name="LaButti K."/>
            <person name="Andreopoulos B."/>
            <person name="Lipzen A."/>
            <person name="Chen C."/>
            <person name="Yan M."/>
            <person name="Daum C."/>
            <person name="Ng V."/>
            <person name="Clum A."/>
            <person name="Steindorff A."/>
            <person name="Ohm R.A."/>
            <person name="Martin F."/>
            <person name="Silar P."/>
            <person name="Natvig D.O."/>
            <person name="Lalanne C."/>
            <person name="Gautier V."/>
            <person name="Ament-Velasquez S.L."/>
            <person name="Kruys A."/>
            <person name="Hutchinson M.I."/>
            <person name="Powell A.J."/>
            <person name="Barry K."/>
            <person name="Miller A.N."/>
            <person name="Grigoriev I.V."/>
            <person name="Debuchy R."/>
            <person name="Gladieux P."/>
            <person name="Hiltunen Thoren M."/>
            <person name="Johannesson H."/>
        </authorList>
    </citation>
    <scope>NUCLEOTIDE SEQUENCE</scope>
    <source>
        <strain evidence="17">SMH4131-1</strain>
    </source>
</reference>
<reference evidence="17" key="2">
    <citation type="submission" date="2023-06" db="EMBL/GenBank/DDBJ databases">
        <authorList>
            <consortium name="Lawrence Berkeley National Laboratory"/>
            <person name="Haridas S."/>
            <person name="Hensen N."/>
            <person name="Bonometti L."/>
            <person name="Westerberg I."/>
            <person name="Brannstrom I.O."/>
            <person name="Guillou S."/>
            <person name="Cros-Aarteil S."/>
            <person name="Calhoun S."/>
            <person name="Kuo A."/>
            <person name="Mondo S."/>
            <person name="Pangilinan J."/>
            <person name="Riley R."/>
            <person name="Labutti K."/>
            <person name="Andreopoulos B."/>
            <person name="Lipzen A."/>
            <person name="Chen C."/>
            <person name="Yanf M."/>
            <person name="Daum C."/>
            <person name="Ng V."/>
            <person name="Clum A."/>
            <person name="Steindorff A."/>
            <person name="Ohm R."/>
            <person name="Martin F."/>
            <person name="Silar P."/>
            <person name="Natvig D."/>
            <person name="Lalanne C."/>
            <person name="Gautier V."/>
            <person name="Ament-Velasquez S.L."/>
            <person name="Kruys A."/>
            <person name="Hutchinson M.I."/>
            <person name="Powell A.J."/>
            <person name="Barry K."/>
            <person name="Miller A.N."/>
            <person name="Grigoriev I.V."/>
            <person name="Debuchy R."/>
            <person name="Gladieux P."/>
            <person name="Thoren M.H."/>
            <person name="Johannesson H."/>
        </authorList>
    </citation>
    <scope>NUCLEOTIDE SEQUENCE</scope>
    <source>
        <strain evidence="17">SMH4131-1</strain>
    </source>
</reference>
<evidence type="ECO:0000256" key="7">
    <source>
        <dbReference type="ARBA" id="ARBA00023180"/>
    </source>
</evidence>
<protein>
    <recommendedName>
        <fullName evidence="13">galacturonan 1,4-alpha-galacturonidase</fullName>
        <ecNumber evidence="13">3.2.1.67</ecNumber>
    </recommendedName>
</protein>
<comment type="subcellular location">
    <subcellularLocation>
        <location evidence="1">Secreted</location>
    </subcellularLocation>
</comment>
<evidence type="ECO:0000256" key="13">
    <source>
        <dbReference type="ARBA" id="ARBA00038933"/>
    </source>
</evidence>
<dbReference type="GO" id="GO:0071555">
    <property type="term" value="P:cell wall organization"/>
    <property type="evidence" value="ECO:0007669"/>
    <property type="project" value="UniProtKB-KW"/>
</dbReference>
<evidence type="ECO:0000256" key="1">
    <source>
        <dbReference type="ARBA" id="ARBA00004613"/>
    </source>
</evidence>
<dbReference type="AlphaFoldDB" id="A0AAE0MA17"/>
<keyword evidence="10" id="KW-0961">Cell wall biogenesis/degradation</keyword>
<keyword evidence="8" id="KW-0119">Carbohydrate metabolism</keyword>
<keyword evidence="7" id="KW-0325">Glycoprotein</keyword>
<evidence type="ECO:0000256" key="12">
    <source>
        <dbReference type="ARBA" id="ARBA00037312"/>
    </source>
</evidence>
<proteinExistence type="inferred from homology"/>
<evidence type="ECO:0000256" key="16">
    <source>
        <dbReference type="SAM" id="SignalP"/>
    </source>
</evidence>
<evidence type="ECO:0000256" key="3">
    <source>
        <dbReference type="ARBA" id="ARBA00022525"/>
    </source>
</evidence>
<evidence type="ECO:0000313" key="18">
    <source>
        <dbReference type="Proteomes" id="UP001286456"/>
    </source>
</evidence>
<keyword evidence="3" id="KW-0964">Secreted</keyword>
<accession>A0AAE0MA17</accession>
<comment type="similarity">
    <text evidence="2 15">Belongs to the glycosyl hydrolase 28 family.</text>
</comment>